<dbReference type="FunFam" id="2.40.30.70:FF:000003">
    <property type="entry name" value="tRNA (Adenine(37)-N6)-methyltransferase isoform A"/>
    <property type="match status" value="1"/>
</dbReference>
<dbReference type="PANTHER" id="PTHR12818">
    <property type="entry name" value="TRNA (ADENINE(37)-N6)-METHYLTRANSFERASE"/>
    <property type="match status" value="1"/>
</dbReference>
<protein>
    <submittedName>
        <fullName evidence="6">Uncharacterized protein LOC108998917 isoform X1</fullName>
    </submittedName>
</protein>
<dbReference type="OrthoDB" id="4882at2759"/>
<dbReference type="InterPro" id="IPR036414">
    <property type="entry name" value="YaeB_N_sf"/>
</dbReference>
<dbReference type="InterPro" id="IPR040372">
    <property type="entry name" value="YaeB-like"/>
</dbReference>
<keyword evidence="4" id="KW-0472">Membrane</keyword>
<dbReference type="InterPro" id="IPR036413">
    <property type="entry name" value="YaeB-like_sf"/>
</dbReference>
<dbReference type="FunCoup" id="A0A2I4FHW0">
    <property type="interactions" value="28"/>
</dbReference>
<evidence type="ECO:0000313" key="6">
    <source>
        <dbReference type="RefSeq" id="XP_018831228.1"/>
    </source>
</evidence>
<reference evidence="6" key="1">
    <citation type="submission" date="2025-08" db="UniProtKB">
        <authorList>
            <consortium name="RefSeq"/>
        </authorList>
    </citation>
    <scope>IDENTIFICATION</scope>
    <source>
        <tissue evidence="6">Leaves</tissue>
    </source>
</reference>
<feature type="transmembrane region" description="Helical" evidence="4">
    <location>
        <begin position="12"/>
        <end position="34"/>
    </location>
</feature>
<dbReference type="PROSITE" id="PS51668">
    <property type="entry name" value="TSAA_2"/>
    <property type="match status" value="1"/>
</dbReference>
<dbReference type="CDD" id="cd09281">
    <property type="entry name" value="UPF0066"/>
    <property type="match status" value="1"/>
</dbReference>
<keyword evidence="1" id="KW-0949">S-adenosyl-L-methionine</keyword>
<comment type="similarity">
    <text evidence="2">Belongs to the tRNA methyltransferase O family.</text>
</comment>
<dbReference type="InterPro" id="IPR023370">
    <property type="entry name" value="TrmO-like_N"/>
</dbReference>
<name>A0A2I4FHW0_JUGRE</name>
<dbReference type="STRING" id="51240.A0A2I4FHW0"/>
<dbReference type="KEGG" id="jre:108998917"/>
<dbReference type="NCBIfam" id="TIGR00104">
    <property type="entry name" value="tRNA_TsaA"/>
    <property type="match status" value="1"/>
</dbReference>
<keyword evidence="5" id="KW-1185">Reference proteome</keyword>
<dbReference type="Pfam" id="PF01980">
    <property type="entry name" value="TrmO_N"/>
    <property type="match status" value="1"/>
</dbReference>
<dbReference type="PANTHER" id="PTHR12818:SF0">
    <property type="entry name" value="TRNA (ADENINE(37)-N6)-METHYLTRANSFERASE"/>
    <property type="match status" value="1"/>
</dbReference>
<evidence type="ECO:0000313" key="5">
    <source>
        <dbReference type="Proteomes" id="UP000235220"/>
    </source>
</evidence>
<evidence type="ECO:0000256" key="3">
    <source>
        <dbReference type="SAM" id="MobiDB-lite"/>
    </source>
</evidence>
<dbReference type="AlphaFoldDB" id="A0A2I4FHW0"/>
<dbReference type="Gramene" id="Jr11_24770_p1">
    <property type="protein sequence ID" value="cds.Jr11_24770_p1"/>
    <property type="gene ID" value="Jr11_24770"/>
</dbReference>
<dbReference type="Gene3D" id="2.40.30.70">
    <property type="entry name" value="YaeB-like"/>
    <property type="match status" value="1"/>
</dbReference>
<evidence type="ECO:0000256" key="4">
    <source>
        <dbReference type="SAM" id="Phobius"/>
    </source>
</evidence>
<keyword evidence="4" id="KW-1133">Transmembrane helix</keyword>
<organism evidence="5 6">
    <name type="scientific">Juglans regia</name>
    <name type="common">English walnut</name>
    <dbReference type="NCBI Taxonomy" id="51240"/>
    <lineage>
        <taxon>Eukaryota</taxon>
        <taxon>Viridiplantae</taxon>
        <taxon>Streptophyta</taxon>
        <taxon>Embryophyta</taxon>
        <taxon>Tracheophyta</taxon>
        <taxon>Spermatophyta</taxon>
        <taxon>Magnoliopsida</taxon>
        <taxon>eudicotyledons</taxon>
        <taxon>Gunneridae</taxon>
        <taxon>Pentapetalae</taxon>
        <taxon>rosids</taxon>
        <taxon>fabids</taxon>
        <taxon>Fagales</taxon>
        <taxon>Juglandaceae</taxon>
        <taxon>Juglans</taxon>
    </lineage>
</organism>
<dbReference type="SUPFAM" id="SSF118196">
    <property type="entry name" value="YaeB-like"/>
    <property type="match status" value="1"/>
</dbReference>
<evidence type="ECO:0000256" key="2">
    <source>
        <dbReference type="ARBA" id="ARBA00033753"/>
    </source>
</evidence>
<feature type="compositionally biased region" description="Basic and acidic residues" evidence="3">
    <location>
        <begin position="364"/>
        <end position="374"/>
    </location>
</feature>
<accession>A0A2I4FHW0</accession>
<evidence type="ECO:0000256" key="1">
    <source>
        <dbReference type="ARBA" id="ARBA00022691"/>
    </source>
</evidence>
<dbReference type="Proteomes" id="UP000235220">
    <property type="component" value="Chromosome 11"/>
</dbReference>
<proteinExistence type="inferred from homology"/>
<dbReference type="RefSeq" id="XP_018831228.1">
    <property type="nucleotide sequence ID" value="XM_018975683.2"/>
</dbReference>
<dbReference type="GeneID" id="108998917"/>
<sequence>MATQWLGSKCSTATIALAIAAALSASTAISLYFWRRKCRGLESKIRELQKSLKSSSEKCGAERQGRIRAQQISVISSKLVRQSYAAALKTGHASGVQSEGNGESGLQITPQNQLVVMHNSLKEMETQLVEAMRKALAYPKSDNLELSSYPMAPIGVIQSCFSTRNGTPRQPLLVPLARACLVFDPTRVPPASLEGLGEYSHCWIIYVFHLNTDLEKLWKEPSKSKFKAKVRVPRLKGGRMGVFATRSPHRPCPIGLTVAKVEAVEENMVLLSGVDLVDGTPVVDVKPYLPYCDAIKGATVPKWVMEDNLLEVASVSFSEGFPSILADCWVRMGKKSLYASPEEFQSLIKQVLSWDIRSPSQRNRPYDSHVEIRNGKASVSDSDSHRDEEASTPTSDQASLSFGGIIYHLNLEGLDVSYRINCDGDVIVEKVTISPDIPNSHRNRCNSSSWIDKSR</sequence>
<feature type="region of interest" description="Disordered" evidence="3">
    <location>
        <begin position="360"/>
        <end position="396"/>
    </location>
</feature>
<gene>
    <name evidence="6" type="primary">LOC108998917</name>
</gene>
<keyword evidence="4" id="KW-0812">Transmembrane</keyword>